<dbReference type="Pfam" id="PF20434">
    <property type="entry name" value="BD-FAE"/>
    <property type="match status" value="1"/>
</dbReference>
<dbReference type="Proteomes" id="UP000014136">
    <property type="component" value="Unassembled WGS sequence"/>
</dbReference>
<dbReference type="RefSeq" id="WP_016174112.1">
    <property type="nucleotide sequence ID" value="NZ_KE136389.1"/>
</dbReference>
<evidence type="ECO:0000313" key="2">
    <source>
        <dbReference type="EMBL" id="EOT30597.1"/>
    </source>
</evidence>
<dbReference type="AlphaFoldDB" id="S0JEA2"/>
<sequence>MHRDKPVINLLPKIVYGHRMEGSNAVYRPLSLSLMRPRMSFPYDEKHTNLPVIIWLFGGSFSAMDRNVWTPELAWFAKRGYAVASIDYSVTARAKFPDQIEDVKLAIRYLKAQRVPAELYIFEGAEHADAPFTQEETKQLIFEFLQRVVD</sequence>
<dbReference type="Gene3D" id="3.40.50.1820">
    <property type="entry name" value="alpha/beta hydrolase"/>
    <property type="match status" value="1"/>
</dbReference>
<dbReference type="OrthoDB" id="9815425at2"/>
<comment type="caution">
    <text evidence="2">The sequence shown here is derived from an EMBL/GenBank/DDBJ whole genome shotgun (WGS) entry which is preliminary data.</text>
</comment>
<protein>
    <recommendedName>
        <fullName evidence="1">BD-FAE-like domain-containing protein</fullName>
    </recommendedName>
</protein>
<gene>
    <name evidence="2" type="ORF">OMQ_00301</name>
</gene>
<dbReference type="InterPro" id="IPR049492">
    <property type="entry name" value="BD-FAE-like_dom"/>
</dbReference>
<dbReference type="eggNOG" id="COG0657">
    <property type="taxonomic scope" value="Bacteria"/>
</dbReference>
<organism evidence="2 3">
    <name type="scientific">Enterococcus saccharolyticus subsp. saccharolyticus ATCC 43076</name>
    <dbReference type="NCBI Taxonomy" id="1139996"/>
    <lineage>
        <taxon>Bacteria</taxon>
        <taxon>Bacillati</taxon>
        <taxon>Bacillota</taxon>
        <taxon>Bacilli</taxon>
        <taxon>Lactobacillales</taxon>
        <taxon>Enterococcaceae</taxon>
        <taxon>Enterococcus</taxon>
    </lineage>
</organism>
<dbReference type="EMBL" id="AHYT01000001">
    <property type="protein sequence ID" value="EOT30597.1"/>
    <property type="molecule type" value="Genomic_DNA"/>
</dbReference>
<dbReference type="HOGENOM" id="CLU_1737728_0_0_9"/>
<feature type="domain" description="BD-FAE-like" evidence="1">
    <location>
        <begin position="45"/>
        <end position="113"/>
    </location>
</feature>
<name>S0JEA2_9ENTE</name>
<evidence type="ECO:0000259" key="1">
    <source>
        <dbReference type="Pfam" id="PF20434"/>
    </source>
</evidence>
<proteinExistence type="predicted"/>
<dbReference type="STRING" id="41997.RV16_GL000490"/>
<dbReference type="SUPFAM" id="SSF53474">
    <property type="entry name" value="alpha/beta-Hydrolases"/>
    <property type="match status" value="1"/>
</dbReference>
<keyword evidence="3" id="KW-1185">Reference proteome</keyword>
<dbReference type="InterPro" id="IPR029058">
    <property type="entry name" value="AB_hydrolase_fold"/>
</dbReference>
<accession>S0JEA2</accession>
<dbReference type="PATRIC" id="fig|1139996.3.peg.294"/>
<evidence type="ECO:0000313" key="3">
    <source>
        <dbReference type="Proteomes" id="UP000014136"/>
    </source>
</evidence>
<reference evidence="2 3" key="1">
    <citation type="submission" date="2013-03" db="EMBL/GenBank/DDBJ databases">
        <title>The Genome Sequence of Enterococcus saccharolyticus ATCC_43076 (Illumina only assembly).</title>
        <authorList>
            <consortium name="The Broad Institute Genomics Platform"/>
            <consortium name="The Broad Institute Genome Sequencing Center for Infectious Disease"/>
            <person name="Earl A."/>
            <person name="Russ C."/>
            <person name="Gilmore M."/>
            <person name="Surin D."/>
            <person name="Walker B."/>
            <person name="Young S."/>
            <person name="Zeng Q."/>
            <person name="Gargeya S."/>
            <person name="Fitzgerald M."/>
            <person name="Haas B."/>
            <person name="Abouelleil A."/>
            <person name="Allen A.W."/>
            <person name="Alvarado L."/>
            <person name="Arachchi H.M."/>
            <person name="Berlin A.M."/>
            <person name="Chapman S.B."/>
            <person name="Gainer-Dewar J."/>
            <person name="Goldberg J."/>
            <person name="Griggs A."/>
            <person name="Gujja S."/>
            <person name="Hansen M."/>
            <person name="Howarth C."/>
            <person name="Imamovic A."/>
            <person name="Ireland A."/>
            <person name="Larimer J."/>
            <person name="McCowan C."/>
            <person name="Murphy C."/>
            <person name="Pearson M."/>
            <person name="Poon T.W."/>
            <person name="Priest M."/>
            <person name="Roberts A."/>
            <person name="Saif S."/>
            <person name="Shea T."/>
            <person name="Sisk P."/>
            <person name="Sykes S."/>
            <person name="Wortman J."/>
            <person name="Nusbaum C."/>
            <person name="Birren B."/>
        </authorList>
    </citation>
    <scope>NUCLEOTIDE SEQUENCE [LARGE SCALE GENOMIC DNA]</scope>
    <source>
        <strain evidence="2 3">ATCC 43076</strain>
    </source>
</reference>